<dbReference type="GO" id="GO:0016787">
    <property type="term" value="F:hydrolase activity"/>
    <property type="evidence" value="ECO:0007669"/>
    <property type="project" value="UniProtKB-KW"/>
</dbReference>
<protein>
    <submittedName>
        <fullName evidence="4">Alpha/beta fold hydrolase</fullName>
    </submittedName>
</protein>
<dbReference type="Gene3D" id="3.40.50.1820">
    <property type="entry name" value="alpha/beta hydrolase"/>
    <property type="match status" value="1"/>
</dbReference>
<sequence>MLNLNNLKSHFIKISGGEVAALKSAVFDSNTAPTIIALHGWLDNAASFTPLINALPQFNWIAIDLPGHGHSFHRANNSYYHFIDWVSDVIEVIDALNLPQPPILVGHSLGGMLGTVLAGLYPDKISKLILIDSAGLVIQDDANALVNIRAAMNSRLDLVHKKPRHHEDINAAIKARQKAGGISLDSAKILVERNTELKDGGYRWRTDIRLRTGSPVRVNLTAAQQIIAAIEVKTLIILATDGYESMQTNYSKFQSFYRNHKMVEVSGSHHCHLDDPSETSQQIAEFLL</sequence>
<evidence type="ECO:0000256" key="2">
    <source>
        <dbReference type="ARBA" id="ARBA00022801"/>
    </source>
</evidence>
<dbReference type="PANTHER" id="PTHR43798">
    <property type="entry name" value="MONOACYLGLYCEROL LIPASE"/>
    <property type="match status" value="1"/>
</dbReference>
<gene>
    <name evidence="4" type="ORF">GNP35_03215</name>
</gene>
<dbReference type="PANTHER" id="PTHR43798:SF14">
    <property type="entry name" value="SERINE HYDROLASE-LIKE PROTEIN DDB_G0286239"/>
    <property type="match status" value="1"/>
</dbReference>
<feature type="domain" description="AB hydrolase-1" evidence="3">
    <location>
        <begin position="33"/>
        <end position="270"/>
    </location>
</feature>
<dbReference type="EMBL" id="WOCD01000001">
    <property type="protein sequence ID" value="MUH71595.1"/>
    <property type="molecule type" value="Genomic_DNA"/>
</dbReference>
<evidence type="ECO:0000313" key="5">
    <source>
        <dbReference type="Proteomes" id="UP000439994"/>
    </source>
</evidence>
<proteinExistence type="inferred from homology"/>
<evidence type="ECO:0000259" key="3">
    <source>
        <dbReference type="Pfam" id="PF00561"/>
    </source>
</evidence>
<dbReference type="PRINTS" id="PR00111">
    <property type="entry name" value="ABHYDROLASE"/>
</dbReference>
<evidence type="ECO:0000313" key="4">
    <source>
        <dbReference type="EMBL" id="MUH71595.1"/>
    </source>
</evidence>
<keyword evidence="2 4" id="KW-0378">Hydrolase</keyword>
<dbReference type="Pfam" id="PF00561">
    <property type="entry name" value="Abhydrolase_1"/>
    <property type="match status" value="1"/>
</dbReference>
<keyword evidence="5" id="KW-1185">Reference proteome</keyword>
<accession>A0A6N8F4W0</accession>
<dbReference type="InterPro" id="IPR000073">
    <property type="entry name" value="AB_hydrolase_1"/>
</dbReference>
<dbReference type="OrthoDB" id="149912at2"/>
<organism evidence="4 5">
    <name type="scientific">Psychrosphaera haliotis</name>
    <dbReference type="NCBI Taxonomy" id="555083"/>
    <lineage>
        <taxon>Bacteria</taxon>
        <taxon>Pseudomonadati</taxon>
        <taxon>Pseudomonadota</taxon>
        <taxon>Gammaproteobacteria</taxon>
        <taxon>Alteromonadales</taxon>
        <taxon>Pseudoalteromonadaceae</taxon>
        <taxon>Psychrosphaera</taxon>
    </lineage>
</organism>
<dbReference type="SUPFAM" id="SSF53474">
    <property type="entry name" value="alpha/beta-Hydrolases"/>
    <property type="match status" value="1"/>
</dbReference>
<dbReference type="GO" id="GO:0016020">
    <property type="term" value="C:membrane"/>
    <property type="evidence" value="ECO:0007669"/>
    <property type="project" value="TreeGrafter"/>
</dbReference>
<comment type="caution">
    <text evidence="4">The sequence shown here is derived from an EMBL/GenBank/DDBJ whole genome shotgun (WGS) entry which is preliminary data.</text>
</comment>
<name>A0A6N8F4W0_9GAMM</name>
<dbReference type="InterPro" id="IPR050266">
    <property type="entry name" value="AB_hydrolase_sf"/>
</dbReference>
<dbReference type="AlphaFoldDB" id="A0A6N8F4W0"/>
<dbReference type="Proteomes" id="UP000439994">
    <property type="component" value="Unassembled WGS sequence"/>
</dbReference>
<evidence type="ECO:0000256" key="1">
    <source>
        <dbReference type="ARBA" id="ARBA00008645"/>
    </source>
</evidence>
<reference evidence="4 5" key="1">
    <citation type="submission" date="2019-11" db="EMBL/GenBank/DDBJ databases">
        <title>P. haliotis isolates from Z. marina roots.</title>
        <authorList>
            <person name="Cohen M."/>
            <person name="Jospin G."/>
            <person name="Eisen J.A."/>
            <person name="Coil D.A."/>
        </authorList>
    </citation>
    <scope>NUCLEOTIDE SEQUENCE [LARGE SCALE GENOMIC DNA]</scope>
    <source>
        <strain evidence="4 5">UCD-MCMsp1aY</strain>
    </source>
</reference>
<dbReference type="InterPro" id="IPR029058">
    <property type="entry name" value="AB_hydrolase_fold"/>
</dbReference>
<comment type="similarity">
    <text evidence="1">Belongs to the AB hydrolase superfamily.</text>
</comment>